<keyword evidence="6" id="KW-0858">Xylan degradation</keyword>
<dbReference type="PROSITE" id="PS51164">
    <property type="entry name" value="CBM1_2"/>
    <property type="match status" value="1"/>
</dbReference>
<dbReference type="AlphaFoldDB" id="A0A9W9CZW9"/>
<dbReference type="PRINTS" id="PR00134">
    <property type="entry name" value="GLHYDRLASE10"/>
</dbReference>
<dbReference type="EC" id="3.2.1.8" evidence="12"/>
<dbReference type="InterPro" id="IPR017853">
    <property type="entry name" value="GH"/>
</dbReference>
<evidence type="ECO:0000256" key="5">
    <source>
        <dbReference type="ARBA" id="ARBA00022525"/>
    </source>
</evidence>
<evidence type="ECO:0000256" key="9">
    <source>
        <dbReference type="ARBA" id="ARBA00023277"/>
    </source>
</evidence>
<evidence type="ECO:0000256" key="3">
    <source>
        <dbReference type="ARBA" id="ARBA00004851"/>
    </source>
</evidence>
<dbReference type="SUPFAM" id="SSF51445">
    <property type="entry name" value="(Trans)glycosidases"/>
    <property type="match status" value="1"/>
</dbReference>
<dbReference type="Proteomes" id="UP001140453">
    <property type="component" value="Unassembled WGS sequence"/>
</dbReference>
<dbReference type="PANTHER" id="PTHR31490:SF35">
    <property type="entry name" value="ENDO-1,4-BETA-XYLANASE"/>
    <property type="match status" value="1"/>
</dbReference>
<dbReference type="InterPro" id="IPR044846">
    <property type="entry name" value="GH10"/>
</dbReference>
<evidence type="ECO:0000256" key="7">
    <source>
        <dbReference type="ARBA" id="ARBA00022729"/>
    </source>
</evidence>
<dbReference type="InterPro" id="IPR000254">
    <property type="entry name" value="CBD"/>
</dbReference>
<dbReference type="SUPFAM" id="SSF57180">
    <property type="entry name" value="Cellulose-binding domain"/>
    <property type="match status" value="1"/>
</dbReference>
<dbReference type="GO" id="GO:0005576">
    <property type="term" value="C:extracellular region"/>
    <property type="evidence" value="ECO:0007669"/>
    <property type="project" value="UniProtKB-SubCell"/>
</dbReference>
<evidence type="ECO:0000256" key="11">
    <source>
        <dbReference type="ARBA" id="ARBA00023326"/>
    </source>
</evidence>
<sequence>MVSLLLATLLATTGPAAAQLNSLAQGAGLLYFGTAVDNPSLSNSVYTAIAFNSSEFGQITPANGQKWDSVQPSQNTFNYANGDAITTKAQAAGQILRCHNLVWYNQLPSWVSGGSWTTSTLQSVLTTHITNEVTHYKGKCYAWDVVNEALDDSGNYRTDVFYNILGTSYIPFAFNAAAAADPSAKLYYNDYNIEYAGAKTTAAINIVKGIQAAGVKIDGVGLQAHFIVGSTPSKASLVSTLQSFTALGLEVAYTELDIRHSSVPASASAQQQQATDYVTVVSACLSVENCVGVTVWDFDDQYSWVPSTFSGSGEADLWSSNLVKKPAYTSIASFLKSAATAPGATATSSITTAAPTITSSATTPPGITSAPATTAAVGTIAHWNQCGGQGFASAGACASPYTCSTVNAYYAQCL</sequence>
<keyword evidence="7 13" id="KW-0732">Signal</keyword>
<feature type="domain" description="GH10" evidence="15">
    <location>
        <begin position="14"/>
        <end position="334"/>
    </location>
</feature>
<dbReference type="SMART" id="SM00236">
    <property type="entry name" value="fCBD"/>
    <property type="match status" value="1"/>
</dbReference>
<dbReference type="GO" id="GO:0030248">
    <property type="term" value="F:cellulose binding"/>
    <property type="evidence" value="ECO:0007669"/>
    <property type="project" value="InterPro"/>
</dbReference>
<comment type="subcellular location">
    <subcellularLocation>
        <location evidence="2">Secreted</location>
    </subcellularLocation>
</comment>
<protein>
    <recommendedName>
        <fullName evidence="12">Beta-xylanase</fullName>
        <ecNumber evidence="12">3.2.1.8</ecNumber>
    </recommendedName>
</protein>
<evidence type="ECO:0000256" key="2">
    <source>
        <dbReference type="ARBA" id="ARBA00004613"/>
    </source>
</evidence>
<gene>
    <name evidence="16" type="ORF">N0V93_000097</name>
</gene>
<accession>A0A9W9CZW9</accession>
<feature type="domain" description="CBM1" evidence="14">
    <location>
        <begin position="378"/>
        <end position="414"/>
    </location>
</feature>
<keyword evidence="8 12" id="KW-0378">Hydrolase</keyword>
<dbReference type="InterPro" id="IPR001000">
    <property type="entry name" value="GH10_dom"/>
</dbReference>
<organism evidence="16 17">
    <name type="scientific">Gnomoniopsis smithogilvyi</name>
    <dbReference type="NCBI Taxonomy" id="1191159"/>
    <lineage>
        <taxon>Eukaryota</taxon>
        <taxon>Fungi</taxon>
        <taxon>Dikarya</taxon>
        <taxon>Ascomycota</taxon>
        <taxon>Pezizomycotina</taxon>
        <taxon>Sordariomycetes</taxon>
        <taxon>Sordariomycetidae</taxon>
        <taxon>Diaporthales</taxon>
        <taxon>Gnomoniaceae</taxon>
        <taxon>Gnomoniopsis</taxon>
    </lineage>
</organism>
<evidence type="ECO:0000313" key="17">
    <source>
        <dbReference type="Proteomes" id="UP001140453"/>
    </source>
</evidence>
<proteinExistence type="inferred from homology"/>
<keyword evidence="9 12" id="KW-0119">Carbohydrate metabolism</keyword>
<evidence type="ECO:0000256" key="10">
    <source>
        <dbReference type="ARBA" id="ARBA00023295"/>
    </source>
</evidence>
<evidence type="ECO:0000256" key="6">
    <source>
        <dbReference type="ARBA" id="ARBA00022651"/>
    </source>
</evidence>
<comment type="similarity">
    <text evidence="4 12">Belongs to the glycosyl hydrolase 10 (cellulase F) family.</text>
</comment>
<evidence type="ECO:0000256" key="13">
    <source>
        <dbReference type="SAM" id="SignalP"/>
    </source>
</evidence>
<comment type="caution">
    <text evidence="16">The sequence shown here is derived from an EMBL/GenBank/DDBJ whole genome shotgun (WGS) entry which is preliminary data.</text>
</comment>
<evidence type="ECO:0000259" key="14">
    <source>
        <dbReference type="PROSITE" id="PS51164"/>
    </source>
</evidence>
<feature type="signal peptide" evidence="13">
    <location>
        <begin position="1"/>
        <end position="18"/>
    </location>
</feature>
<keyword evidence="5" id="KW-0964">Secreted</keyword>
<evidence type="ECO:0000256" key="1">
    <source>
        <dbReference type="ARBA" id="ARBA00000681"/>
    </source>
</evidence>
<dbReference type="GO" id="GO:0045493">
    <property type="term" value="P:xylan catabolic process"/>
    <property type="evidence" value="ECO:0007669"/>
    <property type="project" value="UniProtKB-KW"/>
</dbReference>
<feature type="chain" id="PRO_5040901231" description="Beta-xylanase" evidence="13">
    <location>
        <begin position="19"/>
        <end position="414"/>
    </location>
</feature>
<dbReference type="OrthoDB" id="3055998at2759"/>
<evidence type="ECO:0000256" key="4">
    <source>
        <dbReference type="ARBA" id="ARBA00007495"/>
    </source>
</evidence>
<evidence type="ECO:0000313" key="16">
    <source>
        <dbReference type="EMBL" id="KAJ4395882.1"/>
    </source>
</evidence>
<dbReference type="Pfam" id="PF00734">
    <property type="entry name" value="CBM_1"/>
    <property type="match status" value="1"/>
</dbReference>
<dbReference type="SMART" id="SM00633">
    <property type="entry name" value="Glyco_10"/>
    <property type="match status" value="1"/>
</dbReference>
<evidence type="ECO:0000256" key="12">
    <source>
        <dbReference type="RuleBase" id="RU361174"/>
    </source>
</evidence>
<name>A0A9W9CZW9_9PEZI</name>
<keyword evidence="17" id="KW-1185">Reference proteome</keyword>
<keyword evidence="11 12" id="KW-0624">Polysaccharide degradation</keyword>
<dbReference type="Gene3D" id="3.20.20.80">
    <property type="entry name" value="Glycosidases"/>
    <property type="match status" value="1"/>
</dbReference>
<keyword evidence="10 12" id="KW-0326">Glycosidase</keyword>
<dbReference type="InterPro" id="IPR035971">
    <property type="entry name" value="CBD_sf"/>
</dbReference>
<evidence type="ECO:0000259" key="15">
    <source>
        <dbReference type="PROSITE" id="PS51760"/>
    </source>
</evidence>
<comment type="catalytic activity">
    <reaction evidence="1 12">
        <text>Endohydrolysis of (1-&gt;4)-beta-D-xylosidic linkages in xylans.</text>
        <dbReference type="EC" id="3.2.1.8"/>
    </reaction>
</comment>
<dbReference type="GO" id="GO:0031176">
    <property type="term" value="F:endo-1,4-beta-xylanase activity"/>
    <property type="evidence" value="ECO:0007669"/>
    <property type="project" value="UniProtKB-EC"/>
</dbReference>
<dbReference type="EMBL" id="JAPEVB010000001">
    <property type="protein sequence ID" value="KAJ4395882.1"/>
    <property type="molecule type" value="Genomic_DNA"/>
</dbReference>
<dbReference type="Pfam" id="PF00331">
    <property type="entry name" value="Glyco_hydro_10"/>
    <property type="match status" value="1"/>
</dbReference>
<comment type="pathway">
    <text evidence="3">Glycan degradation; xylan degradation.</text>
</comment>
<reference evidence="16" key="1">
    <citation type="submission" date="2022-10" db="EMBL/GenBank/DDBJ databases">
        <title>Tapping the CABI collections for fungal endophytes: first genome assemblies for Collariella, Neodidymelliopsis, Ascochyta clinopodiicola, Didymella pomorum, Didymosphaeria variabile, Neocosmospora piperis and Neocucurbitaria cava.</title>
        <authorList>
            <person name="Hill R."/>
        </authorList>
    </citation>
    <scope>NUCLEOTIDE SEQUENCE</scope>
    <source>
        <strain evidence="16">IMI 355082</strain>
    </source>
</reference>
<dbReference type="PANTHER" id="PTHR31490">
    <property type="entry name" value="GLYCOSYL HYDROLASE"/>
    <property type="match status" value="1"/>
</dbReference>
<dbReference type="PROSITE" id="PS51760">
    <property type="entry name" value="GH10_2"/>
    <property type="match status" value="1"/>
</dbReference>
<evidence type="ECO:0000256" key="8">
    <source>
        <dbReference type="ARBA" id="ARBA00022801"/>
    </source>
</evidence>